<name>Q486K3_COLP3</name>
<sequence>MQVNSALYGHFLLFSFSVIFGSDTITSHNSLQV</sequence>
<dbReference type="AlphaFoldDB" id="Q486K3"/>
<evidence type="ECO:0000313" key="2">
    <source>
        <dbReference type="Proteomes" id="UP000000547"/>
    </source>
</evidence>
<dbReference type="KEGG" id="cps:CPS_1269"/>
<protein>
    <submittedName>
        <fullName evidence="1">Uncharacterized protein</fullName>
    </submittedName>
</protein>
<reference evidence="1" key="1">
    <citation type="journal article" date="2005" name="Proc. Natl. Acad. Sci. U.S.A.">
        <title>The psychrophilic lifestyle as revealed by the genome sequence of Colwellia psychrerythraea 34H through genomic and proteomic analyses.</title>
        <authorList>
            <person name="Methe B.A."/>
            <person name="Nelson K.E."/>
            <person name="Deming J.W."/>
            <person name="Momen B."/>
            <person name="Melamud E."/>
            <person name="Zhang X."/>
            <person name="Moult J."/>
            <person name="Madupu R."/>
            <person name="Nelson W.C."/>
            <person name="Dodson R.J."/>
            <person name="Brinkac L.M."/>
            <person name="Daugherty S.C."/>
            <person name="Durkin A.S."/>
            <person name="DeBoy R.T."/>
            <person name="Kolonay J.F."/>
            <person name="Sullivan S.A."/>
            <person name="Zhou L."/>
            <person name="Davidsen T.M."/>
            <person name="Wu M."/>
            <person name="Huston A.L."/>
            <person name="Lewis M."/>
            <person name="Weaver B."/>
            <person name="Weidman J.F."/>
            <person name="Khouri H."/>
            <person name="Utterback T.R."/>
            <person name="Feldblyum T.V."/>
            <person name="Fraser C.M."/>
        </authorList>
    </citation>
    <scope>NUCLEOTIDE SEQUENCE [LARGE SCALE GENOMIC DNA]</scope>
    <source>
        <strain evidence="1">34H</strain>
    </source>
</reference>
<accession>Q486K3</accession>
<dbReference type="Proteomes" id="UP000000547">
    <property type="component" value="Chromosome"/>
</dbReference>
<dbReference type="STRING" id="167879.CPS_1269"/>
<gene>
    <name evidence="1" type="ordered locus">CPS_1269</name>
</gene>
<evidence type="ECO:0000313" key="1">
    <source>
        <dbReference type="EMBL" id="AAZ26488.1"/>
    </source>
</evidence>
<dbReference type="HOGENOM" id="CLU_3381350_0_0_6"/>
<proteinExistence type="predicted"/>
<dbReference type="EMBL" id="CP000083">
    <property type="protein sequence ID" value="AAZ26488.1"/>
    <property type="molecule type" value="Genomic_DNA"/>
</dbReference>
<organism evidence="1 2">
    <name type="scientific">Colwellia psychrerythraea (strain 34H / ATCC BAA-681)</name>
    <name type="common">Vibrio psychroerythus</name>
    <dbReference type="NCBI Taxonomy" id="167879"/>
    <lineage>
        <taxon>Bacteria</taxon>
        <taxon>Pseudomonadati</taxon>
        <taxon>Pseudomonadota</taxon>
        <taxon>Gammaproteobacteria</taxon>
        <taxon>Alteromonadales</taxon>
        <taxon>Colwelliaceae</taxon>
        <taxon>Colwellia</taxon>
    </lineage>
</organism>